<protein>
    <submittedName>
        <fullName evidence="2">Uncharacterized protein</fullName>
    </submittedName>
</protein>
<evidence type="ECO:0000313" key="3">
    <source>
        <dbReference type="Proteomes" id="UP000297245"/>
    </source>
</evidence>
<dbReference type="EMBL" id="ML179203">
    <property type="protein sequence ID" value="THU95293.1"/>
    <property type="molecule type" value="Genomic_DNA"/>
</dbReference>
<dbReference type="Proteomes" id="UP000297245">
    <property type="component" value="Unassembled WGS sequence"/>
</dbReference>
<name>A0A4S8M138_DENBC</name>
<keyword evidence="1" id="KW-0472">Membrane</keyword>
<evidence type="ECO:0000313" key="2">
    <source>
        <dbReference type="EMBL" id="THU95293.1"/>
    </source>
</evidence>
<proteinExistence type="predicted"/>
<feature type="transmembrane region" description="Helical" evidence="1">
    <location>
        <begin position="213"/>
        <end position="234"/>
    </location>
</feature>
<keyword evidence="1" id="KW-1133">Transmembrane helix</keyword>
<evidence type="ECO:0000256" key="1">
    <source>
        <dbReference type="SAM" id="Phobius"/>
    </source>
</evidence>
<gene>
    <name evidence="2" type="ORF">K435DRAFT_798230</name>
</gene>
<sequence>MINSLRLAPEWFERHRKRQEETGFVLRFLFRFSGHHKSFVPYFRPLSSNPSSIMNPTRNYPPHYTYRTRRAEQDTDYNATGTHSYENDNTLRYTSPPDIYCRIGRNDPLTTVSRLTNNYQRDTSVPNTFDPIGVYRLESDNSTMDTPFINAWTPDGDQVIIRRGVVDTVGLGITRTVVCTSLRNGRTIITVLARPPSHPTRPARIDKLSPSGLILHILTSLSVVFGTFCITYAYGFPFPRLLSQYLTNGAHFGELSLVANSTGLDYTFQDIAFSFFFLLTIAIFVIRITSKN</sequence>
<dbReference type="AlphaFoldDB" id="A0A4S8M138"/>
<accession>A0A4S8M138</accession>
<keyword evidence="3" id="KW-1185">Reference proteome</keyword>
<organism evidence="2 3">
    <name type="scientific">Dendrothele bispora (strain CBS 962.96)</name>
    <dbReference type="NCBI Taxonomy" id="1314807"/>
    <lineage>
        <taxon>Eukaryota</taxon>
        <taxon>Fungi</taxon>
        <taxon>Dikarya</taxon>
        <taxon>Basidiomycota</taxon>
        <taxon>Agaricomycotina</taxon>
        <taxon>Agaricomycetes</taxon>
        <taxon>Agaricomycetidae</taxon>
        <taxon>Agaricales</taxon>
        <taxon>Agaricales incertae sedis</taxon>
        <taxon>Dendrothele</taxon>
    </lineage>
</organism>
<feature type="transmembrane region" description="Helical" evidence="1">
    <location>
        <begin position="271"/>
        <end position="289"/>
    </location>
</feature>
<reference evidence="2 3" key="1">
    <citation type="journal article" date="2019" name="Nat. Ecol. Evol.">
        <title>Megaphylogeny resolves global patterns of mushroom evolution.</title>
        <authorList>
            <person name="Varga T."/>
            <person name="Krizsan K."/>
            <person name="Foldi C."/>
            <person name="Dima B."/>
            <person name="Sanchez-Garcia M."/>
            <person name="Sanchez-Ramirez S."/>
            <person name="Szollosi G.J."/>
            <person name="Szarkandi J.G."/>
            <person name="Papp V."/>
            <person name="Albert L."/>
            <person name="Andreopoulos W."/>
            <person name="Angelini C."/>
            <person name="Antonin V."/>
            <person name="Barry K.W."/>
            <person name="Bougher N.L."/>
            <person name="Buchanan P."/>
            <person name="Buyck B."/>
            <person name="Bense V."/>
            <person name="Catcheside P."/>
            <person name="Chovatia M."/>
            <person name="Cooper J."/>
            <person name="Damon W."/>
            <person name="Desjardin D."/>
            <person name="Finy P."/>
            <person name="Geml J."/>
            <person name="Haridas S."/>
            <person name="Hughes K."/>
            <person name="Justo A."/>
            <person name="Karasinski D."/>
            <person name="Kautmanova I."/>
            <person name="Kiss B."/>
            <person name="Kocsube S."/>
            <person name="Kotiranta H."/>
            <person name="LaButti K.M."/>
            <person name="Lechner B.E."/>
            <person name="Liimatainen K."/>
            <person name="Lipzen A."/>
            <person name="Lukacs Z."/>
            <person name="Mihaltcheva S."/>
            <person name="Morgado L.N."/>
            <person name="Niskanen T."/>
            <person name="Noordeloos M.E."/>
            <person name="Ohm R.A."/>
            <person name="Ortiz-Santana B."/>
            <person name="Ovrebo C."/>
            <person name="Racz N."/>
            <person name="Riley R."/>
            <person name="Savchenko A."/>
            <person name="Shiryaev A."/>
            <person name="Soop K."/>
            <person name="Spirin V."/>
            <person name="Szebenyi C."/>
            <person name="Tomsovsky M."/>
            <person name="Tulloss R.E."/>
            <person name="Uehling J."/>
            <person name="Grigoriev I.V."/>
            <person name="Vagvolgyi C."/>
            <person name="Papp T."/>
            <person name="Martin F.M."/>
            <person name="Miettinen O."/>
            <person name="Hibbett D.S."/>
            <person name="Nagy L.G."/>
        </authorList>
    </citation>
    <scope>NUCLEOTIDE SEQUENCE [LARGE SCALE GENOMIC DNA]</scope>
    <source>
        <strain evidence="2 3">CBS 962.96</strain>
    </source>
</reference>
<keyword evidence="1" id="KW-0812">Transmembrane</keyword>